<dbReference type="GO" id="GO:0016853">
    <property type="term" value="F:isomerase activity"/>
    <property type="evidence" value="ECO:0007669"/>
    <property type="project" value="UniProtKB-KW"/>
</dbReference>
<dbReference type="Gene3D" id="3.40.640.10">
    <property type="entry name" value="Type I PLP-dependent aspartate aminotransferase-like (Major domain)"/>
    <property type="match status" value="1"/>
</dbReference>
<dbReference type="InterPro" id="IPR005814">
    <property type="entry name" value="Aminotrans_3"/>
</dbReference>
<dbReference type="AlphaFoldDB" id="A0A6V8LMT7"/>
<feature type="compositionally biased region" description="Pro residues" evidence="4">
    <location>
        <begin position="1"/>
        <end position="12"/>
    </location>
</feature>
<dbReference type="Proteomes" id="UP000494245">
    <property type="component" value="Unassembled WGS sequence"/>
</dbReference>
<dbReference type="GO" id="GO:0030170">
    <property type="term" value="F:pyridoxal phosphate binding"/>
    <property type="evidence" value="ECO:0007669"/>
    <property type="project" value="InterPro"/>
</dbReference>
<evidence type="ECO:0000256" key="4">
    <source>
        <dbReference type="SAM" id="MobiDB-lite"/>
    </source>
</evidence>
<dbReference type="EMBL" id="BLTE01000002">
    <property type="protein sequence ID" value="GFK92994.1"/>
    <property type="molecule type" value="Genomic_DNA"/>
</dbReference>
<dbReference type="PANTHER" id="PTHR43094:SF1">
    <property type="entry name" value="AMINOTRANSFERASE CLASS-III"/>
    <property type="match status" value="1"/>
</dbReference>
<dbReference type="InterPro" id="IPR015424">
    <property type="entry name" value="PyrdxlP-dep_Trfase"/>
</dbReference>
<reference evidence="5 6" key="2">
    <citation type="submission" date="2020-05" db="EMBL/GenBank/DDBJ databases">
        <title>Draft genome sequence of Desulfovibrio sp. strainFSS-1.</title>
        <authorList>
            <person name="Shimoshige H."/>
            <person name="Kobayashi H."/>
            <person name="Maekawa T."/>
        </authorList>
    </citation>
    <scope>NUCLEOTIDE SEQUENCE [LARGE SCALE GENOMIC DNA]</scope>
    <source>
        <strain evidence="5 6">SIID29052-01</strain>
    </source>
</reference>
<accession>A0A6V8LMT7</accession>
<dbReference type="GO" id="GO:0008483">
    <property type="term" value="F:transaminase activity"/>
    <property type="evidence" value="ECO:0007669"/>
    <property type="project" value="InterPro"/>
</dbReference>
<comment type="caution">
    <text evidence="5">The sequence shown here is derived from an EMBL/GenBank/DDBJ whole genome shotgun (WGS) entry which is preliminary data.</text>
</comment>
<sequence>MEPPLPAAPPPGEGDVNTSERRAAWRAGLSEAARALLDRDERVFLRQSLSTPCLDALSGCEGSTLTTLDGRTLLDFHGNSLHQAGHAHPAVLEAIRRQLDDMAFCPRRFTNEPAVRLAEALVERAPGKLGKLLFAPGGTLAVGMALKIARVATGRFKTVSMWDSFHGASLDACSVGGEALFRSGIGPLLPGTAHVPPPDPYRCVLAPGDGGCESCGLACARYLDYVLEKEGDVAAVIAEPLRCTTVNVPPPGYWPAVRAACDRHGALLILDETATCLGRTGRLFACEHFGADPDILVLGKGLGGGVMPLAAVLADPALDRAGHLALGHYTHEKNPTACAAGLAMLEVIESEGLVARSRRLGEMALARLEGMARRFPLVGQVRGLGLSLAVELVTDRATRAKASDQADAALYRCLERGLSFKTSHGNVLTLTPPLTIAETDLDRALDIVEDALARVS</sequence>
<gene>
    <name evidence="5" type="ORF">NNJEOMEG_00823</name>
</gene>
<dbReference type="Pfam" id="PF00202">
    <property type="entry name" value="Aminotran_3"/>
    <property type="match status" value="1"/>
</dbReference>
<dbReference type="InterPro" id="IPR015422">
    <property type="entry name" value="PyrdxlP-dep_Trfase_small"/>
</dbReference>
<evidence type="ECO:0000256" key="3">
    <source>
        <dbReference type="RuleBase" id="RU003560"/>
    </source>
</evidence>
<dbReference type="Gene3D" id="3.90.1150.10">
    <property type="entry name" value="Aspartate Aminotransferase, domain 1"/>
    <property type="match status" value="1"/>
</dbReference>
<organism evidence="5 6">
    <name type="scientific">Fundidesulfovibrio magnetotacticus</name>
    <dbReference type="NCBI Taxonomy" id="2730080"/>
    <lineage>
        <taxon>Bacteria</taxon>
        <taxon>Pseudomonadati</taxon>
        <taxon>Thermodesulfobacteriota</taxon>
        <taxon>Desulfovibrionia</taxon>
        <taxon>Desulfovibrionales</taxon>
        <taxon>Desulfovibrionaceae</taxon>
        <taxon>Fundidesulfovibrio</taxon>
    </lineage>
</organism>
<evidence type="ECO:0000313" key="6">
    <source>
        <dbReference type="Proteomes" id="UP000494245"/>
    </source>
</evidence>
<keyword evidence="5" id="KW-0413">Isomerase</keyword>
<dbReference type="SUPFAM" id="SSF53383">
    <property type="entry name" value="PLP-dependent transferases"/>
    <property type="match status" value="1"/>
</dbReference>
<reference evidence="5 6" key="1">
    <citation type="submission" date="2020-04" db="EMBL/GenBank/DDBJ databases">
        <authorList>
            <consortium name="Desulfovibrio sp. FSS-1 genome sequencing consortium"/>
            <person name="Shimoshige H."/>
            <person name="Kobayashi H."/>
            <person name="Maekawa T."/>
        </authorList>
    </citation>
    <scope>NUCLEOTIDE SEQUENCE [LARGE SCALE GENOMIC DNA]</scope>
    <source>
        <strain evidence="5 6">SIID29052-01</strain>
    </source>
</reference>
<dbReference type="RefSeq" id="WP_173081571.1">
    <property type="nucleotide sequence ID" value="NZ_BLTE01000002.1"/>
</dbReference>
<keyword evidence="6" id="KW-1185">Reference proteome</keyword>
<protein>
    <submittedName>
        <fullName evidence="5">Isoleucine 2-epimerase</fullName>
        <ecNumber evidence="5">5.1.1.21</ecNumber>
    </submittedName>
</protein>
<name>A0A6V8LMT7_9BACT</name>
<dbReference type="InterPro" id="IPR015421">
    <property type="entry name" value="PyrdxlP-dep_Trfase_major"/>
</dbReference>
<dbReference type="EC" id="5.1.1.21" evidence="5"/>
<evidence type="ECO:0000313" key="5">
    <source>
        <dbReference type="EMBL" id="GFK92994.1"/>
    </source>
</evidence>
<dbReference type="NCBIfam" id="NF004755">
    <property type="entry name" value="PRK06082.1"/>
    <property type="match status" value="1"/>
</dbReference>
<keyword evidence="2 3" id="KW-0663">Pyridoxal phosphate</keyword>
<dbReference type="PIRSF" id="PIRSF000521">
    <property type="entry name" value="Transaminase_4ab_Lys_Orn"/>
    <property type="match status" value="1"/>
</dbReference>
<dbReference type="CDD" id="cd00610">
    <property type="entry name" value="OAT_like"/>
    <property type="match status" value="1"/>
</dbReference>
<feature type="region of interest" description="Disordered" evidence="4">
    <location>
        <begin position="1"/>
        <end position="21"/>
    </location>
</feature>
<proteinExistence type="inferred from homology"/>
<dbReference type="PANTHER" id="PTHR43094">
    <property type="entry name" value="AMINOTRANSFERASE"/>
    <property type="match status" value="1"/>
</dbReference>
<comment type="similarity">
    <text evidence="1 3">Belongs to the class-III pyridoxal-phosphate-dependent aminotransferase family.</text>
</comment>
<evidence type="ECO:0000256" key="1">
    <source>
        <dbReference type="ARBA" id="ARBA00008954"/>
    </source>
</evidence>
<evidence type="ECO:0000256" key="2">
    <source>
        <dbReference type="ARBA" id="ARBA00022898"/>
    </source>
</evidence>